<sequence length="235" mass="24568">MIETLLEVSDLTVGYGRVTALREVSLTVRAGETVAILGANGAGKTTLLNAISGVLPVRSGAVRYAGRGITGMKPWATARLGVSHVPEGREIFPGMTVEANLRLIDVHGGGPDFSIDDVLEMFPRLGERFGQLAGGLSGGEQQMLAIGRGLMASPRLLLLDEPSLGLSPMLSRAVLGAIAGLKARGISALLVEQNMRAALKVADRGYVLRVGRITAEGSAAELEASPDIRRAYLGV</sequence>
<evidence type="ECO:0000256" key="4">
    <source>
        <dbReference type="ARBA" id="ARBA00022840"/>
    </source>
</evidence>
<evidence type="ECO:0000313" key="8">
    <source>
        <dbReference type="Proteomes" id="UP000199118"/>
    </source>
</evidence>
<dbReference type="RefSeq" id="WP_092681080.1">
    <property type="nucleotide sequence ID" value="NZ_FNMZ01000003.1"/>
</dbReference>
<evidence type="ECO:0000256" key="2">
    <source>
        <dbReference type="ARBA" id="ARBA00022448"/>
    </source>
</evidence>
<dbReference type="PANTHER" id="PTHR43820:SF4">
    <property type="entry name" value="HIGH-AFFINITY BRANCHED-CHAIN AMINO ACID TRANSPORT ATP-BINDING PROTEIN LIVF"/>
    <property type="match status" value="1"/>
</dbReference>
<evidence type="ECO:0000256" key="1">
    <source>
        <dbReference type="ARBA" id="ARBA00005417"/>
    </source>
</evidence>
<dbReference type="InterPro" id="IPR003439">
    <property type="entry name" value="ABC_transporter-like_ATP-bd"/>
</dbReference>
<dbReference type="Proteomes" id="UP000199118">
    <property type="component" value="Unassembled WGS sequence"/>
</dbReference>
<evidence type="ECO:0000256" key="5">
    <source>
        <dbReference type="ARBA" id="ARBA00022970"/>
    </source>
</evidence>
<dbReference type="EMBL" id="FNMZ01000003">
    <property type="protein sequence ID" value="SDX00074.1"/>
    <property type="molecule type" value="Genomic_DNA"/>
</dbReference>
<dbReference type="InterPro" id="IPR027417">
    <property type="entry name" value="P-loop_NTPase"/>
</dbReference>
<dbReference type="GO" id="GO:0016887">
    <property type="term" value="F:ATP hydrolysis activity"/>
    <property type="evidence" value="ECO:0007669"/>
    <property type="project" value="InterPro"/>
</dbReference>
<evidence type="ECO:0000256" key="3">
    <source>
        <dbReference type="ARBA" id="ARBA00022741"/>
    </source>
</evidence>
<keyword evidence="8" id="KW-1185">Reference proteome</keyword>
<comment type="similarity">
    <text evidence="1">Belongs to the ABC transporter superfamily.</text>
</comment>
<reference evidence="7 8" key="1">
    <citation type="submission" date="2016-10" db="EMBL/GenBank/DDBJ databases">
        <authorList>
            <person name="de Groot N.N."/>
        </authorList>
    </citation>
    <scope>NUCLEOTIDE SEQUENCE [LARGE SCALE GENOMIC DNA]</scope>
    <source>
        <strain evidence="7 8">DSM 17890</strain>
    </source>
</reference>
<dbReference type="SMART" id="SM00382">
    <property type="entry name" value="AAA"/>
    <property type="match status" value="1"/>
</dbReference>
<keyword evidence="2" id="KW-0813">Transport</keyword>
<name>A0A1H2Y5Z1_9RHOB</name>
<feature type="domain" description="ABC transporter" evidence="6">
    <location>
        <begin position="6"/>
        <end position="235"/>
    </location>
</feature>
<keyword evidence="4 7" id="KW-0067">ATP-binding</keyword>
<dbReference type="STRING" id="356660.SAMN05444336_1039"/>
<accession>A0A1H2Y5Z1</accession>
<evidence type="ECO:0000259" key="6">
    <source>
        <dbReference type="PROSITE" id="PS50893"/>
    </source>
</evidence>
<dbReference type="Pfam" id="PF00005">
    <property type="entry name" value="ABC_tran"/>
    <property type="match status" value="1"/>
</dbReference>
<dbReference type="AlphaFoldDB" id="A0A1H2Y5Z1"/>
<dbReference type="GO" id="GO:0005524">
    <property type="term" value="F:ATP binding"/>
    <property type="evidence" value="ECO:0007669"/>
    <property type="project" value="UniProtKB-KW"/>
</dbReference>
<proteinExistence type="inferred from homology"/>
<dbReference type="GO" id="GO:0015807">
    <property type="term" value="P:L-amino acid transport"/>
    <property type="evidence" value="ECO:0007669"/>
    <property type="project" value="TreeGrafter"/>
</dbReference>
<dbReference type="InterPro" id="IPR003593">
    <property type="entry name" value="AAA+_ATPase"/>
</dbReference>
<dbReference type="PROSITE" id="PS00211">
    <property type="entry name" value="ABC_TRANSPORTER_1"/>
    <property type="match status" value="1"/>
</dbReference>
<gene>
    <name evidence="7" type="ORF">SAMN05444336_1039</name>
</gene>
<dbReference type="SUPFAM" id="SSF52540">
    <property type="entry name" value="P-loop containing nucleoside triphosphate hydrolases"/>
    <property type="match status" value="1"/>
</dbReference>
<keyword evidence="3" id="KW-0547">Nucleotide-binding</keyword>
<dbReference type="OrthoDB" id="9806149at2"/>
<dbReference type="CDD" id="cd03224">
    <property type="entry name" value="ABC_TM1139_LivF_branched"/>
    <property type="match status" value="1"/>
</dbReference>
<organism evidence="7 8">
    <name type="scientific">Albimonas donghaensis</name>
    <dbReference type="NCBI Taxonomy" id="356660"/>
    <lineage>
        <taxon>Bacteria</taxon>
        <taxon>Pseudomonadati</taxon>
        <taxon>Pseudomonadota</taxon>
        <taxon>Alphaproteobacteria</taxon>
        <taxon>Rhodobacterales</taxon>
        <taxon>Paracoccaceae</taxon>
        <taxon>Albimonas</taxon>
    </lineage>
</organism>
<dbReference type="GO" id="GO:0015658">
    <property type="term" value="F:branched-chain amino acid transmembrane transporter activity"/>
    <property type="evidence" value="ECO:0007669"/>
    <property type="project" value="TreeGrafter"/>
</dbReference>
<dbReference type="InterPro" id="IPR017871">
    <property type="entry name" value="ABC_transporter-like_CS"/>
</dbReference>
<protein>
    <submittedName>
        <fullName evidence="7">Amino acid/amide ABC transporter ATP-binding protein 2, HAAT family</fullName>
    </submittedName>
</protein>
<dbReference type="PANTHER" id="PTHR43820">
    <property type="entry name" value="HIGH-AFFINITY BRANCHED-CHAIN AMINO ACID TRANSPORT ATP-BINDING PROTEIN LIVF"/>
    <property type="match status" value="1"/>
</dbReference>
<dbReference type="PROSITE" id="PS50893">
    <property type="entry name" value="ABC_TRANSPORTER_2"/>
    <property type="match status" value="1"/>
</dbReference>
<dbReference type="Gene3D" id="3.40.50.300">
    <property type="entry name" value="P-loop containing nucleotide triphosphate hydrolases"/>
    <property type="match status" value="1"/>
</dbReference>
<evidence type="ECO:0000313" key="7">
    <source>
        <dbReference type="EMBL" id="SDX00074.1"/>
    </source>
</evidence>
<dbReference type="InterPro" id="IPR052156">
    <property type="entry name" value="BCAA_Transport_ATP-bd_LivF"/>
</dbReference>
<keyword evidence="5" id="KW-0029">Amino-acid transport</keyword>